<name>A0A8X6YLQ8_9ARAC</name>
<evidence type="ECO:0000313" key="2">
    <source>
        <dbReference type="EMBL" id="GFY73854.1"/>
    </source>
</evidence>
<evidence type="ECO:0000256" key="1">
    <source>
        <dbReference type="SAM" id="MobiDB-lite"/>
    </source>
</evidence>
<protein>
    <submittedName>
        <fullName evidence="2">Uncharacterized protein</fullName>
    </submittedName>
</protein>
<dbReference type="EMBL" id="BMAV01020413">
    <property type="protein sequence ID" value="GFY73854.1"/>
    <property type="molecule type" value="Genomic_DNA"/>
</dbReference>
<dbReference type="AlphaFoldDB" id="A0A8X6YLQ8"/>
<proteinExistence type="predicted"/>
<sequence>MSSTSVPAESTFVPKRDQEMQVALKALPNTGLLERNESSSIDSSDCNRCDSPSNFKPDDKCDNATSKLESRVTGATARCDQTQYSPPNVFLLNNETQIPEEKDISLAFGGKNNCPNSHESNESLQNVSGNDDNIDLKNENNSEEDFLQMGSLLGYGYSGPDFVLNDLFGSLFDNNGRDPPPHDFFPDAEGSLTGNSAFQSANESECGYLEPEEYTLNQFEDEM</sequence>
<dbReference type="Proteomes" id="UP000886998">
    <property type="component" value="Unassembled WGS sequence"/>
</dbReference>
<reference evidence="2" key="1">
    <citation type="submission" date="2020-08" db="EMBL/GenBank/DDBJ databases">
        <title>Multicomponent nature underlies the extraordinary mechanical properties of spider dragline silk.</title>
        <authorList>
            <person name="Kono N."/>
            <person name="Nakamura H."/>
            <person name="Mori M."/>
            <person name="Yoshida Y."/>
            <person name="Ohtoshi R."/>
            <person name="Malay A.D."/>
            <person name="Moran D.A.P."/>
            <person name="Tomita M."/>
            <person name="Numata K."/>
            <person name="Arakawa K."/>
        </authorList>
    </citation>
    <scope>NUCLEOTIDE SEQUENCE</scope>
</reference>
<keyword evidence="3" id="KW-1185">Reference proteome</keyword>
<organism evidence="2 3">
    <name type="scientific">Trichonephila inaurata madagascariensis</name>
    <dbReference type="NCBI Taxonomy" id="2747483"/>
    <lineage>
        <taxon>Eukaryota</taxon>
        <taxon>Metazoa</taxon>
        <taxon>Ecdysozoa</taxon>
        <taxon>Arthropoda</taxon>
        <taxon>Chelicerata</taxon>
        <taxon>Arachnida</taxon>
        <taxon>Araneae</taxon>
        <taxon>Araneomorphae</taxon>
        <taxon>Entelegynae</taxon>
        <taxon>Araneoidea</taxon>
        <taxon>Nephilidae</taxon>
        <taxon>Trichonephila</taxon>
        <taxon>Trichonephila inaurata</taxon>
    </lineage>
</organism>
<gene>
    <name evidence="2" type="ORF">TNIN_348391</name>
</gene>
<evidence type="ECO:0000313" key="3">
    <source>
        <dbReference type="Proteomes" id="UP000886998"/>
    </source>
</evidence>
<feature type="region of interest" description="Disordered" evidence="1">
    <location>
        <begin position="27"/>
        <end position="64"/>
    </location>
</feature>
<accession>A0A8X6YLQ8</accession>
<comment type="caution">
    <text evidence="2">The sequence shown here is derived from an EMBL/GenBank/DDBJ whole genome shotgun (WGS) entry which is preliminary data.</text>
</comment>
<feature type="compositionally biased region" description="Polar residues" evidence="1">
    <location>
        <begin position="38"/>
        <end position="54"/>
    </location>
</feature>